<evidence type="ECO:0000259" key="6">
    <source>
        <dbReference type="Pfam" id="PF00732"/>
    </source>
</evidence>
<dbReference type="InterPro" id="IPR051473">
    <property type="entry name" value="P2Ox-like"/>
</dbReference>
<evidence type="ECO:0000256" key="3">
    <source>
        <dbReference type="ARBA" id="ARBA00022630"/>
    </source>
</evidence>
<organism evidence="7 8">
    <name type="scientific">Stenotrophomonas maltophilia</name>
    <name type="common">Pseudomonas maltophilia</name>
    <name type="synonym">Xanthomonas maltophilia</name>
    <dbReference type="NCBI Taxonomy" id="40324"/>
    <lineage>
        <taxon>Bacteria</taxon>
        <taxon>Pseudomonadati</taxon>
        <taxon>Pseudomonadota</taxon>
        <taxon>Gammaproteobacteria</taxon>
        <taxon>Lysobacterales</taxon>
        <taxon>Lysobacteraceae</taxon>
        <taxon>Stenotrophomonas</taxon>
        <taxon>Stenotrophomonas maltophilia group</taxon>
    </lineage>
</organism>
<feature type="non-terminal residue" evidence="7">
    <location>
        <position position="319"/>
    </location>
</feature>
<protein>
    <submittedName>
        <fullName evidence="7">GMC family oxidoreductase</fullName>
    </submittedName>
</protein>
<dbReference type="InterPro" id="IPR036188">
    <property type="entry name" value="FAD/NAD-bd_sf"/>
</dbReference>
<keyword evidence="5" id="KW-0560">Oxidoreductase</keyword>
<dbReference type="Pfam" id="PF00732">
    <property type="entry name" value="GMC_oxred_N"/>
    <property type="match status" value="1"/>
</dbReference>
<dbReference type="EMBL" id="NIVS01000026">
    <property type="protein sequence ID" value="OWQ52823.1"/>
    <property type="molecule type" value="Genomic_DNA"/>
</dbReference>
<keyword evidence="3" id="KW-0285">Flavoprotein</keyword>
<name>A0A246HLK5_STEMA</name>
<proteinExistence type="inferred from homology"/>
<evidence type="ECO:0000313" key="8">
    <source>
        <dbReference type="Proteomes" id="UP000198157"/>
    </source>
</evidence>
<comment type="similarity">
    <text evidence="2">Belongs to the GMC oxidoreductase family.</text>
</comment>
<dbReference type="GO" id="GO:0050660">
    <property type="term" value="F:flavin adenine dinucleotide binding"/>
    <property type="evidence" value="ECO:0007669"/>
    <property type="project" value="InterPro"/>
</dbReference>
<keyword evidence="4" id="KW-0274">FAD</keyword>
<reference evidence="7 8" key="1">
    <citation type="submission" date="2017-06" db="EMBL/GenBank/DDBJ databases">
        <authorList>
            <person name="Kim H.J."/>
            <person name="Triplett B.A."/>
        </authorList>
    </citation>
    <scope>NUCLEOTIDE SEQUENCE [LARGE SCALE GENOMIC DNA]</scope>
    <source>
        <strain evidence="7 8">13146</strain>
    </source>
</reference>
<dbReference type="OrthoDB" id="9787779at2"/>
<evidence type="ECO:0000256" key="4">
    <source>
        <dbReference type="ARBA" id="ARBA00022827"/>
    </source>
</evidence>
<comment type="caution">
    <text evidence="7">The sequence shown here is derived from an EMBL/GenBank/DDBJ whole genome shotgun (WGS) entry which is preliminary data.</text>
</comment>
<dbReference type="PANTHER" id="PTHR42784:SF1">
    <property type="entry name" value="PYRANOSE 2-OXIDASE"/>
    <property type="match status" value="1"/>
</dbReference>
<dbReference type="GO" id="GO:0016614">
    <property type="term" value="F:oxidoreductase activity, acting on CH-OH group of donors"/>
    <property type="evidence" value="ECO:0007669"/>
    <property type="project" value="InterPro"/>
</dbReference>
<dbReference type="AlphaFoldDB" id="A0A246HLK5"/>
<comment type="cofactor">
    <cofactor evidence="1">
        <name>FAD</name>
        <dbReference type="ChEBI" id="CHEBI:57692"/>
    </cofactor>
</comment>
<gene>
    <name evidence="7" type="ORF">CEE60_11860</name>
</gene>
<evidence type="ECO:0000256" key="2">
    <source>
        <dbReference type="ARBA" id="ARBA00010790"/>
    </source>
</evidence>
<feature type="domain" description="Glucose-methanol-choline oxidoreductase N-terminal" evidence="6">
    <location>
        <begin position="9"/>
        <end position="312"/>
    </location>
</feature>
<dbReference type="Proteomes" id="UP000198157">
    <property type="component" value="Unassembled WGS sequence"/>
</dbReference>
<evidence type="ECO:0000313" key="7">
    <source>
        <dbReference type="EMBL" id="OWQ52823.1"/>
    </source>
</evidence>
<dbReference type="InterPro" id="IPR000172">
    <property type="entry name" value="GMC_OxRdtase_N"/>
</dbReference>
<evidence type="ECO:0000256" key="5">
    <source>
        <dbReference type="ARBA" id="ARBA00023002"/>
    </source>
</evidence>
<dbReference type="Gene3D" id="3.50.50.60">
    <property type="entry name" value="FAD/NAD(P)-binding domain"/>
    <property type="match status" value="1"/>
</dbReference>
<accession>A0A246HLK5</accession>
<dbReference type="SUPFAM" id="SSF51905">
    <property type="entry name" value="FAD/NAD(P)-binding domain"/>
    <property type="match status" value="1"/>
</dbReference>
<evidence type="ECO:0000256" key="1">
    <source>
        <dbReference type="ARBA" id="ARBA00001974"/>
    </source>
</evidence>
<sequence>MADNHYDAIVVGSGISGGWAAKELTEKGLKVLMLERGRNIEHVKDYVNAMKEPWDFPHRNRPTQAMKAAFPVLMRDYALAENLQGMWADEQESPYIETKRFDWFRGYHVGGRSLMWGRQSYRFSDLDFEANLKDGIATDWPIRYADIAPWYDHVEKFAGIAGTREGLDVLPDGQFLPPIPLNIVEKDVAARIRKAFGGTRHMIHSRTANITQPMPEQGRVNCQYRNKCILGCPFGAYFSTQAATLPAAMKTGNLTLRPFSIVKEVLYDKDRKRARGVEVIDAETGQTYEYTAKVIFLNASSFNSTWLLMNSATDVWEGS</sequence>
<dbReference type="PANTHER" id="PTHR42784">
    <property type="entry name" value="PYRANOSE 2-OXIDASE"/>
    <property type="match status" value="1"/>
</dbReference>